<evidence type="ECO:0000256" key="5">
    <source>
        <dbReference type="ARBA" id="ARBA00022630"/>
    </source>
</evidence>
<dbReference type="Proteomes" id="UP001372338">
    <property type="component" value="Unassembled WGS sequence"/>
</dbReference>
<comment type="subcellular location">
    <subcellularLocation>
        <location evidence="2">Cytoplasm</location>
    </subcellularLocation>
</comment>
<dbReference type="AlphaFoldDB" id="A0AAN9FRD2"/>
<dbReference type="Pfam" id="PF01593">
    <property type="entry name" value="Amino_oxidase"/>
    <property type="match status" value="1"/>
</dbReference>
<evidence type="ECO:0000313" key="9">
    <source>
        <dbReference type="EMBL" id="KAK7281210.1"/>
    </source>
</evidence>
<dbReference type="FunFam" id="3.50.50.60:FF:000448">
    <property type="entry name" value="Putative polyamine oxidase 5 isoform A"/>
    <property type="match status" value="1"/>
</dbReference>
<accession>A0AAN9FRD2</accession>
<dbReference type="SUPFAM" id="SSF54373">
    <property type="entry name" value="FAD-linked reductases, C-terminal domain"/>
    <property type="match status" value="1"/>
</dbReference>
<sequence length="578" mass="63584">MVIKKPKIVVIGAGMAGLTAANKLYTASTASKDLFELCVVEGGTRIGGRINTSEFGGDRIEMGATWIHGIEGSPLHKIAQEINSLHSCQPWECMDENSDENNTTITIAEGGFQLHPSIVEPVTKLFKNLIDYCQGKKDTATASNGELESSSYYNIAAKAACAASKGGGGGSGKNLSVGSFLRRGLDAYLGSVKEQEEVKGYGKWSRKLLEEAVFAMHENTERTYTSACDLMSLDYATESEYKVFPGEEITIAKGYLSIIESLASVLPQGTVQLGKKVTKIEWQPQKGDSDDERNIMENGCCSRPVKLHFYDGSVMYADHVIVTVSLGVLKAAISDDDSGMFFSPPLPPSKAEAISRLGFGVVNKLFMQLSPTTTLQHEQQQHFPFLQMVFHSPQSEMRHKNIPWWMRRTTTLFPIYNNSNVLLSWFVGEEALALESLKDEEILNGVSTTFSSFLSHYKCQNDSSSHNLCNGNGNSDERSHTNEVKFSKILKSKWGTDPLFLGSYSYVAVGSSGEDLDTMAEPLPKDSITFQASPLQILFAGEATHRTHYSTTHGAYFSGLREANRLLQHYHCVGIYNN</sequence>
<protein>
    <recommendedName>
        <fullName evidence="8">Amine oxidase domain-containing protein</fullName>
    </recommendedName>
</protein>
<keyword evidence="6" id="KW-0274">FAD</keyword>
<dbReference type="GO" id="GO:0046592">
    <property type="term" value="F:polyamine oxidase activity"/>
    <property type="evidence" value="ECO:0007669"/>
    <property type="project" value="TreeGrafter"/>
</dbReference>
<comment type="caution">
    <text evidence="9">The sequence shown here is derived from an EMBL/GenBank/DDBJ whole genome shotgun (WGS) entry which is preliminary data.</text>
</comment>
<keyword evidence="10" id="KW-1185">Reference proteome</keyword>
<evidence type="ECO:0000256" key="1">
    <source>
        <dbReference type="ARBA" id="ARBA00001974"/>
    </source>
</evidence>
<dbReference type="PANTHER" id="PTHR10742:SF405">
    <property type="entry name" value="PEROXISOMAL N(1)-ACETYL-SPERMINE_SPERMIDINE OXIDASE"/>
    <property type="match status" value="1"/>
</dbReference>
<organism evidence="9 10">
    <name type="scientific">Crotalaria pallida</name>
    <name type="common">Smooth rattlebox</name>
    <name type="synonym">Crotalaria striata</name>
    <dbReference type="NCBI Taxonomy" id="3830"/>
    <lineage>
        <taxon>Eukaryota</taxon>
        <taxon>Viridiplantae</taxon>
        <taxon>Streptophyta</taxon>
        <taxon>Embryophyta</taxon>
        <taxon>Tracheophyta</taxon>
        <taxon>Spermatophyta</taxon>
        <taxon>Magnoliopsida</taxon>
        <taxon>eudicotyledons</taxon>
        <taxon>Gunneridae</taxon>
        <taxon>Pentapetalae</taxon>
        <taxon>rosids</taxon>
        <taxon>fabids</taxon>
        <taxon>Fabales</taxon>
        <taxon>Fabaceae</taxon>
        <taxon>Papilionoideae</taxon>
        <taxon>50 kb inversion clade</taxon>
        <taxon>genistoids sensu lato</taxon>
        <taxon>core genistoids</taxon>
        <taxon>Crotalarieae</taxon>
        <taxon>Crotalaria</taxon>
    </lineage>
</organism>
<dbReference type="SUPFAM" id="SSF51905">
    <property type="entry name" value="FAD/NAD(P)-binding domain"/>
    <property type="match status" value="1"/>
</dbReference>
<dbReference type="InterPro" id="IPR002937">
    <property type="entry name" value="Amino_oxidase"/>
</dbReference>
<keyword evidence="4" id="KW-0963">Cytoplasm</keyword>
<dbReference type="Gene3D" id="3.50.50.60">
    <property type="entry name" value="FAD/NAD(P)-binding domain"/>
    <property type="match status" value="2"/>
</dbReference>
<dbReference type="EMBL" id="JAYWIO010000002">
    <property type="protein sequence ID" value="KAK7281210.1"/>
    <property type="molecule type" value="Genomic_DNA"/>
</dbReference>
<evidence type="ECO:0000256" key="2">
    <source>
        <dbReference type="ARBA" id="ARBA00004496"/>
    </source>
</evidence>
<evidence type="ECO:0000259" key="8">
    <source>
        <dbReference type="Pfam" id="PF01593"/>
    </source>
</evidence>
<evidence type="ECO:0000256" key="4">
    <source>
        <dbReference type="ARBA" id="ARBA00022490"/>
    </source>
</evidence>
<dbReference type="InterPro" id="IPR050281">
    <property type="entry name" value="Flavin_monoamine_oxidase"/>
</dbReference>
<gene>
    <name evidence="9" type="ORF">RIF29_08987</name>
</gene>
<evidence type="ECO:0000256" key="7">
    <source>
        <dbReference type="ARBA" id="ARBA00023002"/>
    </source>
</evidence>
<evidence type="ECO:0000256" key="6">
    <source>
        <dbReference type="ARBA" id="ARBA00022827"/>
    </source>
</evidence>
<comment type="cofactor">
    <cofactor evidence="1">
        <name>FAD</name>
        <dbReference type="ChEBI" id="CHEBI:57692"/>
    </cofactor>
</comment>
<dbReference type="Gene3D" id="3.90.660.10">
    <property type="match status" value="1"/>
</dbReference>
<dbReference type="GO" id="GO:0005737">
    <property type="term" value="C:cytoplasm"/>
    <property type="evidence" value="ECO:0007669"/>
    <property type="project" value="UniProtKB-SubCell"/>
</dbReference>
<evidence type="ECO:0000256" key="3">
    <source>
        <dbReference type="ARBA" id="ARBA00005995"/>
    </source>
</evidence>
<name>A0AAN9FRD2_CROPI</name>
<proteinExistence type="inferred from homology"/>
<keyword evidence="5" id="KW-0285">Flavoprotein</keyword>
<reference evidence="9 10" key="1">
    <citation type="submission" date="2024-01" db="EMBL/GenBank/DDBJ databases">
        <title>The genomes of 5 underutilized Papilionoideae crops provide insights into root nodulation and disease resistanc.</title>
        <authorList>
            <person name="Yuan L."/>
        </authorList>
    </citation>
    <scope>NUCLEOTIDE SEQUENCE [LARGE SCALE GENOMIC DNA]</scope>
    <source>
        <strain evidence="9">ZHUSHIDOU_FW_LH</strain>
        <tissue evidence="9">Leaf</tissue>
    </source>
</reference>
<keyword evidence="7" id="KW-0560">Oxidoreductase</keyword>
<evidence type="ECO:0000313" key="10">
    <source>
        <dbReference type="Proteomes" id="UP001372338"/>
    </source>
</evidence>
<dbReference type="InterPro" id="IPR036188">
    <property type="entry name" value="FAD/NAD-bd_sf"/>
</dbReference>
<comment type="similarity">
    <text evidence="3">Belongs to the flavin monoamine oxidase family.</text>
</comment>
<dbReference type="PANTHER" id="PTHR10742">
    <property type="entry name" value="FLAVIN MONOAMINE OXIDASE"/>
    <property type="match status" value="1"/>
</dbReference>
<feature type="domain" description="Amine oxidase" evidence="8">
    <location>
        <begin position="15"/>
        <end position="567"/>
    </location>
</feature>